<feature type="compositionally biased region" description="Acidic residues" evidence="10">
    <location>
        <begin position="958"/>
        <end position="971"/>
    </location>
</feature>
<dbReference type="FunFam" id="1.10.10.440:FF:000013">
    <property type="entry name" value="pre-mRNA-processing protein 40A isoform X1"/>
    <property type="match status" value="1"/>
</dbReference>
<dbReference type="SUPFAM" id="SSF81698">
    <property type="entry name" value="FF domain"/>
    <property type="match status" value="5"/>
</dbReference>
<evidence type="ECO:0000256" key="8">
    <source>
        <dbReference type="ARBA" id="ARBA00064817"/>
    </source>
</evidence>
<keyword evidence="3" id="KW-0677">Repeat</keyword>
<feature type="region of interest" description="Disordered" evidence="10">
    <location>
        <begin position="821"/>
        <end position="971"/>
    </location>
</feature>
<name>A0A8J5HHM9_ZINOF</name>
<comment type="subunit">
    <text evidence="8">Interacts (via the WW domains) with the phosphorylated C-terminal domain of NRPB1 (via CTD domain).</text>
</comment>
<evidence type="ECO:0000256" key="6">
    <source>
        <dbReference type="ARBA" id="ARBA00056384"/>
    </source>
</evidence>
<feature type="compositionally biased region" description="Basic and acidic residues" evidence="10">
    <location>
        <begin position="187"/>
        <end position="201"/>
    </location>
</feature>
<feature type="compositionally biased region" description="Basic residues" evidence="10">
    <location>
        <begin position="914"/>
        <end position="929"/>
    </location>
</feature>
<feature type="compositionally biased region" description="Basic and acidic residues" evidence="10">
    <location>
        <begin position="946"/>
        <end position="957"/>
    </location>
</feature>
<evidence type="ECO:0000256" key="9">
    <source>
        <dbReference type="SAM" id="Coils"/>
    </source>
</evidence>
<feature type="compositionally biased region" description="Basic residues" evidence="10">
    <location>
        <begin position="888"/>
        <end position="897"/>
    </location>
</feature>
<dbReference type="InterPro" id="IPR036517">
    <property type="entry name" value="FF_domain_sf"/>
</dbReference>
<keyword evidence="4" id="KW-0508">mRNA splicing</keyword>
<evidence type="ECO:0000256" key="3">
    <source>
        <dbReference type="ARBA" id="ARBA00022737"/>
    </source>
</evidence>
<evidence type="ECO:0000313" key="13">
    <source>
        <dbReference type="EMBL" id="KAG6522203.1"/>
    </source>
</evidence>
<feature type="domain" description="FF" evidence="12">
    <location>
        <begin position="623"/>
        <end position="686"/>
    </location>
</feature>
<sequence>MPMLFTPLVPPQTNQFVPSQQFRPVGQGMPGPNVAIPNGQTQMPHFPQSTLYMPPMSGQPGQMPPSSQAIPLPYFQASRPIASGPLPSQPNAQVPGNLPSFPSMGMHHSSSYTFVTSYGQAPNNVISSSQYQPASQMQIPAPSVAQAWPGPVSITPVTPIVQTVHQPSATVVAPQAQSLQPSSNDHNSSDWHEHTSPDGRRYYYNKKTKQSVWEKPHELMTPVERADASTDWKEFTAADGRKYYYNKVTKQSKWTMPDELKLAREQSEKTATQLPPVEIGTPAPSVALTIPSTETSSMSTSLPTVTEVVSTSSINPSLMESSSGAETSMGINSSSSVGKENEADLPNLHDPANSAPDLVHSSATAEHTSVVVDSTATEIKSNQDNNSSLTNTLGVHGETFQEQEEPKEPTPLVGKDNVRSSDDKAFDEQAYANKLEAKNAFKALLESANVQSDWTWEQAMRVIINDKRYGSLRTLGERKQAFNEYLGQRKKQETEERRIKQKKSREDFVKMLEECKDLTSSTRWSKAIIKFEDDERFCAVERPREREDLFESYITELQKKERTKAADDHKRNIMEYREFLDSCDFIKANSQWRKVQDRLEGDERCYRLEKIDRLEIFQEQIRRAERKNRDEFRKLMEDHVASGVLTAKTQWRDYFSHVKDLAPYLAVASNSSGSTAKDLFEDVVEELEKQYLEDRSQIKDAVKIGKITLASSWTFEQFKAAVAGIGSLKGIPEINLKLAFDELLERLQEKEEKEAKKRQRLADSFSDLLYSIKELTAHSNWEESKLLFLDSQEYWSIDDDNFARELFEAYIAQLKEKLKEKDRKREEEKLKKEKEREERRKEKEKEKERERAKQKGKDRARKDEAESDDADLVDDYGSKDRKRDKEKERKHRKHHHSHADEISSGKDEEDEHRKSKRHSSDRKKSRKHSHATDSDTENRHKRHRKDRDGSRRNGSHEELEDGEVGEDGEIC</sequence>
<feature type="domain" description="FF" evidence="12">
    <location>
        <begin position="501"/>
        <end position="556"/>
    </location>
</feature>
<comment type="subcellular location">
    <subcellularLocation>
        <location evidence="1">Nucleus</location>
    </subcellularLocation>
</comment>
<feature type="compositionally biased region" description="Basic and acidic residues" evidence="10">
    <location>
        <begin position="876"/>
        <end position="887"/>
    </location>
</feature>
<feature type="compositionally biased region" description="Polar residues" evidence="10">
    <location>
        <begin position="173"/>
        <end position="186"/>
    </location>
</feature>
<keyword evidence="2" id="KW-0507">mRNA processing</keyword>
<evidence type="ECO:0000256" key="10">
    <source>
        <dbReference type="SAM" id="MobiDB-lite"/>
    </source>
</evidence>
<dbReference type="PROSITE" id="PS51676">
    <property type="entry name" value="FF"/>
    <property type="match status" value="3"/>
</dbReference>
<feature type="domain" description="WW" evidence="11">
    <location>
        <begin position="189"/>
        <end position="218"/>
    </location>
</feature>
<keyword evidence="5" id="KW-0539">Nucleus</keyword>
<feature type="coiled-coil region" evidence="9">
    <location>
        <begin position="607"/>
        <end position="634"/>
    </location>
</feature>
<dbReference type="Pfam" id="PF25432">
    <property type="entry name" value="FF_PRPF40A"/>
    <property type="match status" value="1"/>
</dbReference>
<feature type="domain" description="WW" evidence="11">
    <location>
        <begin position="226"/>
        <end position="259"/>
    </location>
</feature>
<dbReference type="Pfam" id="PF00397">
    <property type="entry name" value="WW"/>
    <property type="match status" value="2"/>
</dbReference>
<dbReference type="GO" id="GO:0070063">
    <property type="term" value="F:RNA polymerase binding"/>
    <property type="evidence" value="ECO:0007669"/>
    <property type="project" value="UniProtKB-ARBA"/>
</dbReference>
<evidence type="ECO:0008006" key="15">
    <source>
        <dbReference type="Google" id="ProtNLM"/>
    </source>
</evidence>
<dbReference type="InterPro" id="IPR036020">
    <property type="entry name" value="WW_dom_sf"/>
</dbReference>
<evidence type="ECO:0000256" key="7">
    <source>
        <dbReference type="ARBA" id="ARBA00061317"/>
    </source>
</evidence>
<dbReference type="Gene3D" id="1.10.10.440">
    <property type="entry name" value="FF domain"/>
    <property type="match status" value="5"/>
</dbReference>
<dbReference type="SMART" id="SM00441">
    <property type="entry name" value="FF"/>
    <property type="match status" value="5"/>
</dbReference>
<feature type="compositionally biased region" description="Acidic residues" evidence="10">
    <location>
        <begin position="865"/>
        <end position="874"/>
    </location>
</feature>
<dbReference type="Gene3D" id="2.20.70.10">
    <property type="match status" value="2"/>
</dbReference>
<feature type="compositionally biased region" description="Polar residues" evidence="10">
    <location>
        <begin position="311"/>
        <end position="338"/>
    </location>
</feature>
<evidence type="ECO:0000256" key="2">
    <source>
        <dbReference type="ARBA" id="ARBA00022664"/>
    </source>
</evidence>
<dbReference type="PANTHER" id="PTHR11864">
    <property type="entry name" value="PRE-MRNA-PROCESSING PROTEIN PRP40"/>
    <property type="match status" value="1"/>
</dbReference>
<feature type="region of interest" description="Disordered" evidence="10">
    <location>
        <begin position="398"/>
        <end position="418"/>
    </location>
</feature>
<organism evidence="13 14">
    <name type="scientific">Zingiber officinale</name>
    <name type="common">Ginger</name>
    <name type="synonym">Amomum zingiber</name>
    <dbReference type="NCBI Taxonomy" id="94328"/>
    <lineage>
        <taxon>Eukaryota</taxon>
        <taxon>Viridiplantae</taxon>
        <taxon>Streptophyta</taxon>
        <taxon>Embryophyta</taxon>
        <taxon>Tracheophyta</taxon>
        <taxon>Spermatophyta</taxon>
        <taxon>Magnoliopsida</taxon>
        <taxon>Liliopsida</taxon>
        <taxon>Zingiberales</taxon>
        <taxon>Zingiberaceae</taxon>
        <taxon>Zingiber</taxon>
    </lineage>
</organism>
<dbReference type="InterPro" id="IPR001202">
    <property type="entry name" value="WW_dom"/>
</dbReference>
<evidence type="ECO:0000256" key="4">
    <source>
        <dbReference type="ARBA" id="ARBA00023187"/>
    </source>
</evidence>
<evidence type="ECO:0000259" key="11">
    <source>
        <dbReference type="PROSITE" id="PS50020"/>
    </source>
</evidence>
<dbReference type="CDD" id="cd00201">
    <property type="entry name" value="WW"/>
    <property type="match status" value="2"/>
</dbReference>
<dbReference type="GO" id="GO:0071004">
    <property type="term" value="C:U2-type prespliceosome"/>
    <property type="evidence" value="ECO:0007669"/>
    <property type="project" value="TreeGrafter"/>
</dbReference>
<feature type="compositionally biased region" description="Basic and acidic residues" evidence="10">
    <location>
        <begin position="821"/>
        <end position="864"/>
    </location>
</feature>
<dbReference type="FunFam" id="2.20.70.10:FF:000228">
    <property type="entry name" value="Pre-mRNA-processing protein 40A"/>
    <property type="match status" value="1"/>
</dbReference>
<dbReference type="InterPro" id="IPR002713">
    <property type="entry name" value="FF_domain"/>
</dbReference>
<comment type="function">
    <text evidence="6">Binds the phosphorylated C-terminal domain (CTD) of the largest subunit of RNA polymerase II and functions as a scaffold for RNA processing machineries. May be involved in pre-mRNA splicing.</text>
</comment>
<dbReference type="InterPro" id="IPR039726">
    <property type="entry name" value="Prp40-like"/>
</dbReference>
<dbReference type="PANTHER" id="PTHR11864:SF0">
    <property type="entry name" value="PRP40 PRE-MRNA PROCESSING FACTOR 40 HOMOLOG A (YEAST)"/>
    <property type="match status" value="1"/>
</dbReference>
<dbReference type="FunFam" id="1.10.10.440:FF:000026">
    <property type="entry name" value="Pre-mRNA-processing protein 40A"/>
    <property type="match status" value="1"/>
</dbReference>
<dbReference type="AlphaFoldDB" id="A0A8J5HHM9"/>
<dbReference type="GO" id="GO:0045292">
    <property type="term" value="P:mRNA cis splicing, via spliceosome"/>
    <property type="evidence" value="ECO:0007669"/>
    <property type="project" value="InterPro"/>
</dbReference>
<dbReference type="Pfam" id="PF01846">
    <property type="entry name" value="FF"/>
    <property type="match status" value="4"/>
</dbReference>
<comment type="caution">
    <text evidence="13">The sequence shown here is derived from an EMBL/GenBank/DDBJ whole genome shotgun (WGS) entry which is preliminary data.</text>
</comment>
<dbReference type="SMART" id="SM00456">
    <property type="entry name" value="WW"/>
    <property type="match status" value="2"/>
</dbReference>
<gene>
    <name evidence="13" type="ORF">ZIOFF_019341</name>
</gene>
<feature type="domain" description="FF" evidence="12">
    <location>
        <begin position="434"/>
        <end position="488"/>
    </location>
</feature>
<feature type="region of interest" description="Disordered" evidence="10">
    <location>
        <begin position="311"/>
        <end position="358"/>
    </location>
</feature>
<dbReference type="FunFam" id="1.10.10.440:FF:000024">
    <property type="entry name" value="Pre-mRNA-processing protein 40A"/>
    <property type="match status" value="1"/>
</dbReference>
<dbReference type="PROSITE" id="PS50020">
    <property type="entry name" value="WW_DOMAIN_2"/>
    <property type="match status" value="2"/>
</dbReference>
<accession>A0A8J5HHM9</accession>
<evidence type="ECO:0000313" key="14">
    <source>
        <dbReference type="Proteomes" id="UP000734854"/>
    </source>
</evidence>
<evidence type="ECO:0000259" key="12">
    <source>
        <dbReference type="PROSITE" id="PS51676"/>
    </source>
</evidence>
<proteinExistence type="inferred from homology"/>
<feature type="region of interest" description="Disordered" evidence="10">
    <location>
        <begin position="173"/>
        <end position="201"/>
    </location>
</feature>
<dbReference type="Proteomes" id="UP000734854">
    <property type="component" value="Unassembled WGS sequence"/>
</dbReference>
<dbReference type="GO" id="GO:0005685">
    <property type="term" value="C:U1 snRNP"/>
    <property type="evidence" value="ECO:0007669"/>
    <property type="project" value="TreeGrafter"/>
</dbReference>
<evidence type="ECO:0000256" key="5">
    <source>
        <dbReference type="ARBA" id="ARBA00023242"/>
    </source>
</evidence>
<comment type="similarity">
    <text evidence="7">Belongs to the PRPF40 family.</text>
</comment>
<feature type="coiled-coil region" evidence="9">
    <location>
        <begin position="733"/>
        <end position="764"/>
    </location>
</feature>
<keyword evidence="14" id="KW-1185">Reference proteome</keyword>
<dbReference type="GO" id="GO:0003723">
    <property type="term" value="F:RNA binding"/>
    <property type="evidence" value="ECO:0007669"/>
    <property type="project" value="TreeGrafter"/>
</dbReference>
<protein>
    <recommendedName>
        <fullName evidence="15">Pre-mRNA-processing protein 40A</fullName>
    </recommendedName>
</protein>
<dbReference type="EMBL" id="JACMSC010000005">
    <property type="protein sequence ID" value="KAG6522203.1"/>
    <property type="molecule type" value="Genomic_DNA"/>
</dbReference>
<evidence type="ECO:0000256" key="1">
    <source>
        <dbReference type="ARBA" id="ARBA00004123"/>
    </source>
</evidence>
<keyword evidence="9" id="KW-0175">Coiled coil</keyword>
<reference evidence="13 14" key="1">
    <citation type="submission" date="2020-08" db="EMBL/GenBank/DDBJ databases">
        <title>Plant Genome Project.</title>
        <authorList>
            <person name="Zhang R.-G."/>
        </authorList>
    </citation>
    <scope>NUCLEOTIDE SEQUENCE [LARGE SCALE GENOMIC DNA]</scope>
    <source>
        <tissue evidence="13">Rhizome</tissue>
    </source>
</reference>
<dbReference type="SUPFAM" id="SSF51045">
    <property type="entry name" value="WW domain"/>
    <property type="match status" value="2"/>
</dbReference>